<evidence type="ECO:0000256" key="6">
    <source>
        <dbReference type="ARBA" id="ARBA00022829"/>
    </source>
</evidence>
<evidence type="ECO:0000256" key="8">
    <source>
        <dbReference type="ARBA" id="ARBA00023125"/>
    </source>
</evidence>
<keyword evidence="7 11" id="KW-0229">DNA integration</keyword>
<keyword evidence="15" id="KW-1185">Reference proteome</keyword>
<dbReference type="NCBIfam" id="NF001399">
    <property type="entry name" value="PRK00283.1"/>
    <property type="match status" value="1"/>
</dbReference>
<dbReference type="PANTHER" id="PTHR30349">
    <property type="entry name" value="PHAGE INTEGRASE-RELATED"/>
    <property type="match status" value="1"/>
</dbReference>
<gene>
    <name evidence="11 14" type="primary">xerC</name>
    <name evidence="14" type="ORF">GCM10007414_17020</name>
</gene>
<feature type="active site" evidence="11">
    <location>
        <position position="267"/>
    </location>
</feature>
<dbReference type="Gene3D" id="1.10.443.10">
    <property type="entry name" value="Intergrase catalytic core"/>
    <property type="match status" value="1"/>
</dbReference>
<evidence type="ECO:0000256" key="10">
    <source>
        <dbReference type="ARBA" id="ARBA00023306"/>
    </source>
</evidence>
<evidence type="ECO:0000313" key="15">
    <source>
        <dbReference type="Proteomes" id="UP000651977"/>
    </source>
</evidence>
<dbReference type="InterPro" id="IPR010998">
    <property type="entry name" value="Integrase_recombinase_N"/>
</dbReference>
<accession>A0ABQ1I0B3</accession>
<dbReference type="Pfam" id="PF02899">
    <property type="entry name" value="Phage_int_SAM_1"/>
    <property type="match status" value="1"/>
</dbReference>
<evidence type="ECO:0000256" key="3">
    <source>
        <dbReference type="ARBA" id="ARBA00015804"/>
    </source>
</evidence>
<evidence type="ECO:0000256" key="11">
    <source>
        <dbReference type="HAMAP-Rule" id="MF_01808"/>
    </source>
</evidence>
<dbReference type="Proteomes" id="UP000651977">
    <property type="component" value="Unassembled WGS sequence"/>
</dbReference>
<keyword evidence="10 11" id="KW-0131">Cell cycle</keyword>
<keyword evidence="9 11" id="KW-0233">DNA recombination</keyword>
<dbReference type="NCBIfam" id="TIGR02224">
    <property type="entry name" value="recomb_XerC"/>
    <property type="match status" value="1"/>
</dbReference>
<dbReference type="PROSITE" id="PS51900">
    <property type="entry name" value="CB"/>
    <property type="match status" value="1"/>
</dbReference>
<dbReference type="InterPro" id="IPR050090">
    <property type="entry name" value="Tyrosine_recombinase_XerCD"/>
</dbReference>
<dbReference type="InterPro" id="IPR011010">
    <property type="entry name" value="DNA_brk_join_enz"/>
</dbReference>
<comment type="subcellular location">
    <subcellularLocation>
        <location evidence="1 11">Cytoplasm</location>
    </subcellularLocation>
</comment>
<feature type="active site" description="O-(3'-phospho-DNA)-tyrosine intermediate" evidence="11">
    <location>
        <position position="276"/>
    </location>
</feature>
<dbReference type="InterPro" id="IPR011931">
    <property type="entry name" value="Recomb_XerC"/>
</dbReference>
<dbReference type="InterPro" id="IPR044068">
    <property type="entry name" value="CB"/>
</dbReference>
<comment type="function">
    <text evidence="11">Site-specific tyrosine recombinase, which acts by catalyzing the cutting and rejoining of the recombining DNA molecules. The XerC-XerD complex is essential to convert dimers of the bacterial chromosome into monomers to permit their segregation at cell division. It also contributes to the segregational stability of plasmids.</text>
</comment>
<proteinExistence type="inferred from homology"/>
<reference evidence="15" key="1">
    <citation type="journal article" date="2019" name="Int. J. Syst. Evol. Microbiol.">
        <title>The Global Catalogue of Microorganisms (GCM) 10K type strain sequencing project: providing services to taxonomists for standard genome sequencing and annotation.</title>
        <authorList>
            <consortium name="The Broad Institute Genomics Platform"/>
            <consortium name="The Broad Institute Genome Sequencing Center for Infectious Disease"/>
            <person name="Wu L."/>
            <person name="Ma J."/>
        </authorList>
    </citation>
    <scope>NUCLEOTIDE SEQUENCE [LARGE SCALE GENOMIC DNA]</scope>
    <source>
        <strain evidence="15">CGMCC 1.10131</strain>
    </source>
</reference>
<protein>
    <recommendedName>
        <fullName evidence="3 11">Tyrosine recombinase XerC</fullName>
    </recommendedName>
</protein>
<organism evidence="14 15">
    <name type="scientific">Agarivorans gilvus</name>
    <dbReference type="NCBI Taxonomy" id="680279"/>
    <lineage>
        <taxon>Bacteria</taxon>
        <taxon>Pseudomonadati</taxon>
        <taxon>Pseudomonadota</taxon>
        <taxon>Gammaproteobacteria</taxon>
        <taxon>Alteromonadales</taxon>
        <taxon>Alteromonadaceae</taxon>
        <taxon>Agarivorans</taxon>
    </lineage>
</organism>
<evidence type="ECO:0000256" key="9">
    <source>
        <dbReference type="ARBA" id="ARBA00023172"/>
    </source>
</evidence>
<dbReference type="PANTHER" id="PTHR30349:SF81">
    <property type="entry name" value="TYROSINE RECOMBINASE XERC"/>
    <property type="match status" value="1"/>
</dbReference>
<feature type="active site" evidence="11">
    <location>
        <position position="171"/>
    </location>
</feature>
<dbReference type="InterPro" id="IPR013762">
    <property type="entry name" value="Integrase-like_cat_sf"/>
</dbReference>
<evidence type="ECO:0000313" key="14">
    <source>
        <dbReference type="EMBL" id="GGB04305.1"/>
    </source>
</evidence>
<sequence>MSMQQQIELFLHHLEVERRYGPATISAYQRSLLEQSKLFAQLGCDSWQQVDSDRVRTLLLKLKSRGLSARSMANKLSALRSFFHYLVQQQIVSFNPVVGVSAPKQAKPLPKNLDVDALNQLLSMPNDDLLSCRDLAMMELLYASGMRLAELVALNVNDVDFAQRQVIVTGKGNKQRWLPFGSKAEQALKQWLKQRRLLVMDEDEPALFVSSRQQRISHRSVQKRLQHWAKQMHLSSTLHPHKLRHSFATHLLESSGDLRVVQELLGHANLATTQVYTHLDFAHLASSYDAAHPRAKRKP</sequence>
<dbReference type="InterPro" id="IPR023009">
    <property type="entry name" value="Tyrosine_recombinase_XerC/XerD"/>
</dbReference>
<evidence type="ECO:0000256" key="1">
    <source>
        <dbReference type="ARBA" id="ARBA00004496"/>
    </source>
</evidence>
<dbReference type="InterPro" id="IPR002104">
    <property type="entry name" value="Integrase_catalytic"/>
</dbReference>
<dbReference type="CDD" id="cd00798">
    <property type="entry name" value="INT_XerDC_C"/>
    <property type="match status" value="1"/>
</dbReference>
<dbReference type="InterPro" id="IPR004107">
    <property type="entry name" value="Integrase_SAM-like_N"/>
</dbReference>
<evidence type="ECO:0000259" key="12">
    <source>
        <dbReference type="PROSITE" id="PS51898"/>
    </source>
</evidence>
<feature type="domain" description="Core-binding (CB)" evidence="13">
    <location>
        <begin position="1"/>
        <end position="87"/>
    </location>
</feature>
<keyword evidence="6 11" id="KW-0159">Chromosome partition</keyword>
<keyword evidence="8 11" id="KW-0238">DNA-binding</keyword>
<evidence type="ECO:0000256" key="4">
    <source>
        <dbReference type="ARBA" id="ARBA00022490"/>
    </source>
</evidence>
<dbReference type="SUPFAM" id="SSF56349">
    <property type="entry name" value="DNA breaking-rejoining enzymes"/>
    <property type="match status" value="1"/>
</dbReference>
<dbReference type="EMBL" id="BMDY01000008">
    <property type="protein sequence ID" value="GGB04305.1"/>
    <property type="molecule type" value="Genomic_DNA"/>
</dbReference>
<evidence type="ECO:0000256" key="7">
    <source>
        <dbReference type="ARBA" id="ARBA00022908"/>
    </source>
</evidence>
<keyword evidence="5 11" id="KW-0132">Cell division</keyword>
<comment type="caution">
    <text evidence="14">The sequence shown here is derived from an EMBL/GenBank/DDBJ whole genome shotgun (WGS) entry which is preliminary data.</text>
</comment>
<evidence type="ECO:0000256" key="5">
    <source>
        <dbReference type="ARBA" id="ARBA00022618"/>
    </source>
</evidence>
<name>A0ABQ1I0B3_9ALTE</name>
<feature type="active site" evidence="11">
    <location>
        <position position="241"/>
    </location>
</feature>
<comment type="similarity">
    <text evidence="2 11">Belongs to the 'phage' integrase family. XerC subfamily.</text>
</comment>
<feature type="active site" evidence="11">
    <location>
        <position position="147"/>
    </location>
</feature>
<evidence type="ECO:0000259" key="13">
    <source>
        <dbReference type="PROSITE" id="PS51900"/>
    </source>
</evidence>
<dbReference type="Pfam" id="PF00589">
    <property type="entry name" value="Phage_integrase"/>
    <property type="match status" value="1"/>
</dbReference>
<dbReference type="HAMAP" id="MF_01808">
    <property type="entry name" value="Recomb_XerC_XerD"/>
    <property type="match status" value="1"/>
</dbReference>
<dbReference type="PROSITE" id="PS51898">
    <property type="entry name" value="TYR_RECOMBINASE"/>
    <property type="match status" value="1"/>
</dbReference>
<comment type="subunit">
    <text evidence="11">Forms a cyclic heterotetrameric complex composed of two molecules of XerC and two molecules of XerD.</text>
</comment>
<evidence type="ECO:0000256" key="2">
    <source>
        <dbReference type="ARBA" id="ARBA00006657"/>
    </source>
</evidence>
<dbReference type="Gene3D" id="1.10.150.130">
    <property type="match status" value="1"/>
</dbReference>
<feature type="domain" description="Tyr recombinase" evidence="12">
    <location>
        <begin position="108"/>
        <end position="289"/>
    </location>
</feature>
<feature type="active site" evidence="11">
    <location>
        <position position="244"/>
    </location>
</feature>
<keyword evidence="4 11" id="KW-0963">Cytoplasm</keyword>